<feature type="domain" description="C2H2-type" evidence="9">
    <location>
        <begin position="503"/>
        <end position="530"/>
    </location>
</feature>
<evidence type="ECO:0000313" key="12">
    <source>
        <dbReference type="Proteomes" id="UP000594262"/>
    </source>
</evidence>
<dbReference type="FunFam" id="3.30.160.60:FF:000512">
    <property type="entry name" value="zinc finger protein 197 isoform X1"/>
    <property type="match status" value="1"/>
</dbReference>
<evidence type="ECO:0000256" key="3">
    <source>
        <dbReference type="ARBA" id="ARBA00022737"/>
    </source>
</evidence>
<feature type="domain" description="C2H2-type" evidence="9">
    <location>
        <begin position="587"/>
        <end position="614"/>
    </location>
</feature>
<dbReference type="GO" id="GO:0000978">
    <property type="term" value="F:RNA polymerase II cis-regulatory region sequence-specific DNA binding"/>
    <property type="evidence" value="ECO:0007669"/>
    <property type="project" value="TreeGrafter"/>
</dbReference>
<dbReference type="SUPFAM" id="SSF57667">
    <property type="entry name" value="beta-beta-alpha zinc fingers"/>
    <property type="match status" value="8"/>
</dbReference>
<evidence type="ECO:0000256" key="5">
    <source>
        <dbReference type="ARBA" id="ARBA00022833"/>
    </source>
</evidence>
<feature type="domain" description="C2H2-type" evidence="9">
    <location>
        <begin position="642"/>
        <end position="660"/>
    </location>
</feature>
<evidence type="ECO:0000259" key="10">
    <source>
        <dbReference type="PROSITE" id="PS50280"/>
    </source>
</evidence>
<feature type="domain" description="C2H2-type" evidence="9">
    <location>
        <begin position="615"/>
        <end position="637"/>
    </location>
</feature>
<dbReference type="InterPro" id="IPR013087">
    <property type="entry name" value="Znf_C2H2_type"/>
</dbReference>
<keyword evidence="12" id="KW-1185">Reference proteome</keyword>
<keyword evidence="6" id="KW-0539">Nucleus</keyword>
<dbReference type="Gene3D" id="3.30.160.60">
    <property type="entry name" value="Classic Zinc Finger"/>
    <property type="match status" value="12"/>
</dbReference>
<dbReference type="RefSeq" id="XP_066936360.1">
    <property type="nucleotide sequence ID" value="XM_067080259.1"/>
</dbReference>
<keyword evidence="2" id="KW-0479">Metal-binding</keyword>
<dbReference type="InterPro" id="IPR046341">
    <property type="entry name" value="SET_dom_sf"/>
</dbReference>
<evidence type="ECO:0000259" key="9">
    <source>
        <dbReference type="PROSITE" id="PS50157"/>
    </source>
</evidence>
<comment type="subcellular location">
    <subcellularLocation>
        <location evidence="1">Nucleus</location>
    </subcellularLocation>
</comment>
<dbReference type="FunFam" id="3.30.160.60:FF:002343">
    <property type="entry name" value="Zinc finger protein 33A"/>
    <property type="match status" value="3"/>
</dbReference>
<evidence type="ECO:0000256" key="6">
    <source>
        <dbReference type="ARBA" id="ARBA00023242"/>
    </source>
</evidence>
<dbReference type="PANTHER" id="PTHR23226">
    <property type="entry name" value="ZINC FINGER AND SCAN DOMAIN-CONTAINING"/>
    <property type="match status" value="1"/>
</dbReference>
<feature type="domain" description="C2H2-type" evidence="9">
    <location>
        <begin position="417"/>
        <end position="444"/>
    </location>
</feature>
<evidence type="ECO:0000256" key="1">
    <source>
        <dbReference type="ARBA" id="ARBA00004123"/>
    </source>
</evidence>
<evidence type="ECO:0000256" key="2">
    <source>
        <dbReference type="ARBA" id="ARBA00022723"/>
    </source>
</evidence>
<feature type="domain" description="C2H2-type" evidence="9">
    <location>
        <begin position="1087"/>
        <end position="1114"/>
    </location>
</feature>
<dbReference type="AlphaFoldDB" id="A0A7M5XK76"/>
<dbReference type="PANTHER" id="PTHR23226:SF416">
    <property type="entry name" value="FI01424P"/>
    <property type="match status" value="1"/>
</dbReference>
<dbReference type="Pfam" id="PF00096">
    <property type="entry name" value="zf-C2H2"/>
    <property type="match status" value="8"/>
</dbReference>
<dbReference type="GO" id="GO:0005634">
    <property type="term" value="C:nucleus"/>
    <property type="evidence" value="ECO:0007669"/>
    <property type="project" value="UniProtKB-SubCell"/>
</dbReference>
<dbReference type="InterPro" id="IPR036236">
    <property type="entry name" value="Znf_C2H2_sf"/>
</dbReference>
<feature type="domain" description="C2H2-type" evidence="9">
    <location>
        <begin position="445"/>
        <end position="474"/>
    </location>
</feature>
<keyword evidence="3" id="KW-0677">Repeat</keyword>
<feature type="domain" description="C2H2-type" evidence="9">
    <location>
        <begin position="1060"/>
        <end position="1087"/>
    </location>
</feature>
<feature type="region of interest" description="Disordered" evidence="8">
    <location>
        <begin position="889"/>
        <end position="935"/>
    </location>
</feature>
<evidence type="ECO:0000256" key="8">
    <source>
        <dbReference type="SAM" id="MobiDB-lite"/>
    </source>
</evidence>
<dbReference type="PROSITE" id="PS50157">
    <property type="entry name" value="ZINC_FINGER_C2H2_2"/>
    <property type="match status" value="14"/>
</dbReference>
<feature type="domain" description="C2H2-type" evidence="9">
    <location>
        <begin position="475"/>
        <end position="502"/>
    </location>
</feature>
<proteinExistence type="predicted"/>
<dbReference type="GO" id="GO:0008270">
    <property type="term" value="F:zinc ion binding"/>
    <property type="evidence" value="ECO:0007669"/>
    <property type="project" value="UniProtKB-KW"/>
</dbReference>
<dbReference type="PROSITE" id="PS00028">
    <property type="entry name" value="ZINC_FINGER_C2H2_1"/>
    <property type="match status" value="9"/>
</dbReference>
<dbReference type="FunFam" id="3.30.160.60:FF:000624">
    <property type="entry name" value="zinc finger protein 697"/>
    <property type="match status" value="2"/>
</dbReference>
<feature type="domain" description="C2H2-type" evidence="9">
    <location>
        <begin position="389"/>
        <end position="416"/>
    </location>
</feature>
<sequence>MDATMVEKDTSASILQLNHTKDTKEIAKQNPGTEKTCISDLHSEETDQIHTETITNAEKTTMITKDSDTVEINDTGFQQSTIYQHTNTHEANPNTNAPKDKNLQTQSERVENADTVMKPSKQQLDTKKINNAMTAAIEEIKTKSRKRKSIPHKSANHQGIIETQQCTVQTINIPIGLEIKRSLRFKTEFGVFATSPLKSGSKFGPYEERKVAEALKEGRVNQNTNIQSNGFKKGSSCWFIYVNGSVNGTDQNLVAFKHDKQIYYSVCKNVKRGEELLVWYGGVAIETSNEITATNREKQKFQDTDFKCKYCDRSYTDKLDVETHVKYCQKVPKDDDKQNSGDEGSTEEILEDEEEKDNKIPKTEDDSESEIDENDVIKDPLFTPPEKKHHCQECGKGFYFSSHLKLHLRKHSGETPHKCTICGKGFTRANSLKIHIRRHTGEKPFKCEYEDCGKAFPASSSYQRHVRTHTGEKPYECEECGKTFVASNNLQRHQWIHMGLKPFKCDICDKAFNQMSSLNSHRRIHTGEKPFKCEVCGLEFSVSSNLQRHAKTHGNEKPHQCEFCDKAFLRSSDLQRHVRTHTGEKPYKCDVCGLTFGSLGNAQRHHRIHTGEKPYKCDICGKAFIQSGDLKRHLKTHDEKLYNCTVCGEKFDRSTALKTHTCSGPKPYSCENCTQTFNQPLDLQTHQCQPTQTTSDVNKNTASCHTILPVSVTPTMTQVLSPEINTSYQTNSLTIQPQSGATNELTCQETMVNHTEPSITNTQHYNRTVTPNNGDTNRIDFDVTRANNNNYTTLTSENTHHNTFATSQRADTPIFDQAVSRSDSSANVSFEQPTDPQLLERPTSATFERLDNLADNQQQRQVISLNQLRQSHFDRSSSNSNFEIERPSLNTSFEQQSTAPQQRQSYLERNPSNSNPIFDINRSTYEPQSTSQQRPAAISLNQLRQSHQERVLSNSMFNQLNYRTQRISGELSSNLPGKRFIDVSHQQANRFNNVLSPTDPVPRYLDHNKPQISIYEPLQSQNLANSDRLLLPCNSCGLTFTHPTEFRNHTCEFRRDTPSYHCSACGMTFNLASELQTHHCSYRERSHRCGACGLTFNQLVDLQMHDCSYRQQKPYKCYPCGASFNHPTDLELHNCIARREKMYKCSFCGLSFDEIESLHNHFCTQQQHTTSHYQT</sequence>
<feature type="domain" description="C2H2-type" evidence="9">
    <location>
        <begin position="531"/>
        <end position="558"/>
    </location>
</feature>
<feature type="domain" description="C2H2-type" evidence="9">
    <location>
        <begin position="1143"/>
        <end position="1173"/>
    </location>
</feature>
<organism evidence="11 12">
    <name type="scientific">Clytia hemisphaerica</name>
    <dbReference type="NCBI Taxonomy" id="252671"/>
    <lineage>
        <taxon>Eukaryota</taxon>
        <taxon>Metazoa</taxon>
        <taxon>Cnidaria</taxon>
        <taxon>Hydrozoa</taxon>
        <taxon>Hydroidolina</taxon>
        <taxon>Leptothecata</taxon>
        <taxon>Obeliida</taxon>
        <taxon>Clytiidae</taxon>
        <taxon>Clytia</taxon>
    </lineage>
</organism>
<dbReference type="Proteomes" id="UP000594262">
    <property type="component" value="Unplaced"/>
</dbReference>
<feature type="compositionally biased region" description="Acidic residues" evidence="8">
    <location>
        <begin position="344"/>
        <end position="355"/>
    </location>
</feature>
<protein>
    <submittedName>
        <fullName evidence="11">Uncharacterized protein</fullName>
    </submittedName>
</protein>
<accession>A0A7M5XK76</accession>
<dbReference type="Pfam" id="PF21549">
    <property type="entry name" value="PRDM2_PR"/>
    <property type="match status" value="1"/>
</dbReference>
<evidence type="ECO:0000256" key="7">
    <source>
        <dbReference type="PROSITE-ProRule" id="PRU00042"/>
    </source>
</evidence>
<feature type="compositionally biased region" description="Polar residues" evidence="8">
    <location>
        <begin position="823"/>
        <end position="835"/>
    </location>
</feature>
<dbReference type="FunFam" id="3.30.160.60:FF:000184">
    <property type="entry name" value="Zinc finger protein 333"/>
    <property type="match status" value="1"/>
</dbReference>
<feature type="domain" description="SET" evidence="10">
    <location>
        <begin position="175"/>
        <end position="281"/>
    </location>
</feature>
<dbReference type="GO" id="GO:0000981">
    <property type="term" value="F:DNA-binding transcription factor activity, RNA polymerase II-specific"/>
    <property type="evidence" value="ECO:0007669"/>
    <property type="project" value="TreeGrafter"/>
</dbReference>
<dbReference type="SMART" id="SM00355">
    <property type="entry name" value="ZnF_C2H2"/>
    <property type="match status" value="15"/>
</dbReference>
<dbReference type="OrthoDB" id="5576026at2759"/>
<dbReference type="InterPro" id="IPR001214">
    <property type="entry name" value="SET_dom"/>
</dbReference>
<dbReference type="GeneID" id="136824097"/>
<feature type="region of interest" description="Disordered" evidence="8">
    <location>
        <begin position="332"/>
        <end position="384"/>
    </location>
</feature>
<dbReference type="EnsemblMetazoa" id="CLYHEMT024403.1">
    <property type="protein sequence ID" value="CLYHEMP024403.1"/>
    <property type="gene ID" value="CLYHEMG024403"/>
</dbReference>
<name>A0A7M5XK76_9CNID</name>
<keyword evidence="5" id="KW-0862">Zinc</keyword>
<evidence type="ECO:0000256" key="4">
    <source>
        <dbReference type="ARBA" id="ARBA00022771"/>
    </source>
</evidence>
<feature type="compositionally biased region" description="Acidic residues" evidence="8">
    <location>
        <begin position="365"/>
        <end position="374"/>
    </location>
</feature>
<dbReference type="PROSITE" id="PS50280">
    <property type="entry name" value="SET"/>
    <property type="match status" value="1"/>
</dbReference>
<dbReference type="FunFam" id="3.30.160.60:FF:000072">
    <property type="entry name" value="zinc finger protein 143 isoform X1"/>
    <property type="match status" value="1"/>
</dbReference>
<feature type="domain" description="C2H2-type" evidence="9">
    <location>
        <begin position="559"/>
        <end position="586"/>
    </location>
</feature>
<feature type="domain" description="C2H2-type" evidence="9">
    <location>
        <begin position="1115"/>
        <end position="1142"/>
    </location>
</feature>
<feature type="region of interest" description="Disordered" evidence="8">
    <location>
        <begin position="823"/>
        <end position="842"/>
    </location>
</feature>
<keyword evidence="4 7" id="KW-0863">Zinc-finger</keyword>
<evidence type="ECO:0000313" key="11">
    <source>
        <dbReference type="EnsemblMetazoa" id="CLYHEMP024403.1"/>
    </source>
</evidence>
<reference evidence="11" key="1">
    <citation type="submission" date="2021-01" db="UniProtKB">
        <authorList>
            <consortium name="EnsemblMetazoa"/>
        </authorList>
    </citation>
    <scope>IDENTIFICATION</scope>
</reference>
<dbReference type="Gene3D" id="2.170.270.10">
    <property type="entry name" value="SET domain"/>
    <property type="match status" value="1"/>
</dbReference>